<feature type="region of interest" description="Disordered" evidence="1">
    <location>
        <begin position="143"/>
        <end position="224"/>
    </location>
</feature>
<reference evidence="3" key="1">
    <citation type="submission" date="2021-01" db="EMBL/GenBank/DDBJ databases">
        <title>Caligus Genome Assembly.</title>
        <authorList>
            <person name="Gallardo-Escarate C."/>
        </authorList>
    </citation>
    <scope>NUCLEOTIDE SEQUENCE [LARGE SCALE GENOMIC DNA]</scope>
</reference>
<sequence length="224" mass="24864">LREIPTAQRGNFILEKRPTIEALDKRKSWSVSPGRPLMAGRHSAPVSYKKPVPLPRLKPKVTAPPHGIVRLGKRSKTDLTLEGLSAYKQRPEKPLTLSTFDDRTTAPLKGPLREQPCSGLRRRHLSQKSQPLVIMTQPIKDVEKGLGQGDSHPAWSLQKKPRKALPSIVVLTSPPPWKRTRDLSVNERESSRLLGDLSPELKSPVSTTSRSPPSPSPDMTPTRS</sequence>
<name>A0A7T8H0X8_CALRO</name>
<evidence type="ECO:0000256" key="1">
    <source>
        <dbReference type="SAM" id="MobiDB-lite"/>
    </source>
</evidence>
<evidence type="ECO:0000313" key="3">
    <source>
        <dbReference type="Proteomes" id="UP000595437"/>
    </source>
</evidence>
<protein>
    <submittedName>
        <fullName evidence="2">Rho GTPaseactivating protein 12like</fullName>
    </submittedName>
</protein>
<proteinExistence type="predicted"/>
<gene>
    <name evidence="2" type="ORF">FKW44_015425</name>
</gene>
<accession>A0A7T8H0X8</accession>
<evidence type="ECO:0000313" key="2">
    <source>
        <dbReference type="EMBL" id="QQP41146.1"/>
    </source>
</evidence>
<feature type="region of interest" description="Disordered" evidence="1">
    <location>
        <begin position="25"/>
        <end position="68"/>
    </location>
</feature>
<feature type="region of interest" description="Disordered" evidence="1">
    <location>
        <begin position="97"/>
        <end position="116"/>
    </location>
</feature>
<dbReference type="AlphaFoldDB" id="A0A7T8H0X8"/>
<dbReference type="Proteomes" id="UP000595437">
    <property type="component" value="Chromosome 10"/>
</dbReference>
<organism evidence="2 3">
    <name type="scientific">Caligus rogercresseyi</name>
    <name type="common">Sea louse</name>
    <dbReference type="NCBI Taxonomy" id="217165"/>
    <lineage>
        <taxon>Eukaryota</taxon>
        <taxon>Metazoa</taxon>
        <taxon>Ecdysozoa</taxon>
        <taxon>Arthropoda</taxon>
        <taxon>Crustacea</taxon>
        <taxon>Multicrustacea</taxon>
        <taxon>Hexanauplia</taxon>
        <taxon>Copepoda</taxon>
        <taxon>Siphonostomatoida</taxon>
        <taxon>Caligidae</taxon>
        <taxon>Caligus</taxon>
    </lineage>
</organism>
<feature type="compositionally biased region" description="Basic and acidic residues" evidence="1">
    <location>
        <begin position="179"/>
        <end position="191"/>
    </location>
</feature>
<feature type="non-terminal residue" evidence="2">
    <location>
        <position position="224"/>
    </location>
</feature>
<feature type="non-terminal residue" evidence="2">
    <location>
        <position position="1"/>
    </location>
</feature>
<dbReference type="EMBL" id="CP045899">
    <property type="protein sequence ID" value="QQP41146.1"/>
    <property type="molecule type" value="Genomic_DNA"/>
</dbReference>
<keyword evidence="3" id="KW-1185">Reference proteome</keyword>